<evidence type="ECO:0000313" key="2">
    <source>
        <dbReference type="EMBL" id="KDR78520.1"/>
    </source>
</evidence>
<protein>
    <submittedName>
        <fullName evidence="2">Uncharacterized protein</fullName>
    </submittedName>
</protein>
<keyword evidence="1" id="KW-1133">Transmembrane helix</keyword>
<feature type="transmembrane region" description="Helical" evidence="1">
    <location>
        <begin position="50"/>
        <end position="67"/>
    </location>
</feature>
<organism evidence="2 3">
    <name type="scientific">Galerina marginata (strain CBS 339.88)</name>
    <dbReference type="NCBI Taxonomy" id="685588"/>
    <lineage>
        <taxon>Eukaryota</taxon>
        <taxon>Fungi</taxon>
        <taxon>Dikarya</taxon>
        <taxon>Basidiomycota</taxon>
        <taxon>Agaricomycotina</taxon>
        <taxon>Agaricomycetes</taxon>
        <taxon>Agaricomycetidae</taxon>
        <taxon>Agaricales</taxon>
        <taxon>Agaricineae</taxon>
        <taxon>Strophariaceae</taxon>
        <taxon>Galerina</taxon>
    </lineage>
</organism>
<dbReference type="HOGENOM" id="CLU_2236798_0_0_1"/>
<keyword evidence="1" id="KW-0472">Membrane</keyword>
<evidence type="ECO:0000256" key="1">
    <source>
        <dbReference type="SAM" id="Phobius"/>
    </source>
</evidence>
<accession>A0A067T5S2</accession>
<keyword evidence="3" id="KW-1185">Reference proteome</keyword>
<dbReference type="AlphaFoldDB" id="A0A067T5S2"/>
<feature type="transmembrane region" description="Helical" evidence="1">
    <location>
        <begin position="79"/>
        <end position="97"/>
    </location>
</feature>
<gene>
    <name evidence="2" type="ORF">GALMADRAFT_1254082</name>
</gene>
<name>A0A067T5S2_GALM3</name>
<evidence type="ECO:0000313" key="3">
    <source>
        <dbReference type="Proteomes" id="UP000027222"/>
    </source>
</evidence>
<sequence>MGTSRVSFRLLWYNKRSSHPGLRLRLTAVPSHKQRKYSDFEGKQRCRRSLALYVRAAFTLLLLVGLYPRLIVPVRWHNFRPAGGSIALLLPLSAILSHKHRKQCC</sequence>
<keyword evidence="1" id="KW-0812">Transmembrane</keyword>
<proteinExistence type="predicted"/>
<dbReference type="Proteomes" id="UP000027222">
    <property type="component" value="Unassembled WGS sequence"/>
</dbReference>
<dbReference type="EMBL" id="KL142374">
    <property type="protein sequence ID" value="KDR78520.1"/>
    <property type="molecule type" value="Genomic_DNA"/>
</dbReference>
<reference evidence="3" key="1">
    <citation type="journal article" date="2014" name="Proc. Natl. Acad. Sci. U.S.A.">
        <title>Extensive sampling of basidiomycete genomes demonstrates inadequacy of the white-rot/brown-rot paradigm for wood decay fungi.</title>
        <authorList>
            <person name="Riley R."/>
            <person name="Salamov A.A."/>
            <person name="Brown D.W."/>
            <person name="Nagy L.G."/>
            <person name="Floudas D."/>
            <person name="Held B.W."/>
            <person name="Levasseur A."/>
            <person name="Lombard V."/>
            <person name="Morin E."/>
            <person name="Otillar R."/>
            <person name="Lindquist E.A."/>
            <person name="Sun H."/>
            <person name="LaButti K.M."/>
            <person name="Schmutz J."/>
            <person name="Jabbour D."/>
            <person name="Luo H."/>
            <person name="Baker S.E."/>
            <person name="Pisabarro A.G."/>
            <person name="Walton J.D."/>
            <person name="Blanchette R.A."/>
            <person name="Henrissat B."/>
            <person name="Martin F."/>
            <person name="Cullen D."/>
            <person name="Hibbett D.S."/>
            <person name="Grigoriev I.V."/>
        </authorList>
    </citation>
    <scope>NUCLEOTIDE SEQUENCE [LARGE SCALE GENOMIC DNA]</scope>
    <source>
        <strain evidence="3">CBS 339.88</strain>
    </source>
</reference>